<gene>
    <name evidence="1" type="ORF">SAMN04488081_1732</name>
</gene>
<organism evidence="1 2">
    <name type="scientific">Salimicrobium album</name>
    <dbReference type="NCBI Taxonomy" id="50717"/>
    <lineage>
        <taxon>Bacteria</taxon>
        <taxon>Bacillati</taxon>
        <taxon>Bacillota</taxon>
        <taxon>Bacilli</taxon>
        <taxon>Bacillales</taxon>
        <taxon>Bacillaceae</taxon>
        <taxon>Salimicrobium</taxon>
    </lineage>
</organism>
<reference evidence="1 2" key="1">
    <citation type="submission" date="2016-10" db="EMBL/GenBank/DDBJ databases">
        <authorList>
            <person name="Varghese N."/>
            <person name="Submissions S."/>
        </authorList>
    </citation>
    <scope>NUCLEOTIDE SEQUENCE [LARGE SCALE GENOMIC DNA]</scope>
    <source>
        <strain evidence="1 2">DSM 20748</strain>
    </source>
</reference>
<dbReference type="InterPro" id="IPR049644">
    <property type="entry name" value="GvpU-like"/>
</dbReference>
<sequence length="121" mass="13557">MDDILETYVKTANEEDFTVDLTLQVKGSLVTGTLTSAHDYLNATSHLLENGGEASQKISEQFEKAAESTKEQKHDHYSFIHLKDAKVFISDTPTPEEGGVYWRGTLEQVDGYFLGKIEVEE</sequence>
<protein>
    <recommendedName>
        <fullName evidence="3">Gas vesicle protein GvpU</fullName>
    </recommendedName>
</protein>
<evidence type="ECO:0000313" key="2">
    <source>
        <dbReference type="Proteomes" id="UP000198647"/>
    </source>
</evidence>
<evidence type="ECO:0008006" key="3">
    <source>
        <dbReference type="Google" id="ProtNLM"/>
    </source>
</evidence>
<comment type="caution">
    <text evidence="1">The sequence shown here is derived from an EMBL/GenBank/DDBJ whole genome shotgun (WGS) entry which is preliminary data.</text>
</comment>
<dbReference type="NCBIfam" id="NF041667">
    <property type="entry name" value="GvpU"/>
    <property type="match status" value="1"/>
</dbReference>
<dbReference type="RefSeq" id="WP_093107188.1">
    <property type="nucleotide sequence ID" value="NZ_FNOS01000004.1"/>
</dbReference>
<evidence type="ECO:0000313" key="1">
    <source>
        <dbReference type="EMBL" id="SDX96169.1"/>
    </source>
</evidence>
<name>A0A1H3G1D5_9BACI</name>
<dbReference type="Proteomes" id="UP000198647">
    <property type="component" value="Unassembled WGS sequence"/>
</dbReference>
<proteinExistence type="predicted"/>
<accession>A0A1H3G1D5</accession>
<dbReference type="EMBL" id="FNOS01000004">
    <property type="protein sequence ID" value="SDX96169.1"/>
    <property type="molecule type" value="Genomic_DNA"/>
</dbReference>
<keyword evidence="2" id="KW-1185">Reference proteome</keyword>